<name>A0A1E1WRR6_PECGO</name>
<feature type="non-terminal residue" evidence="2">
    <location>
        <position position="116"/>
    </location>
</feature>
<accession>A0A1E1WRR6</accession>
<organism evidence="2">
    <name type="scientific">Pectinophora gossypiella</name>
    <name type="common">Cotton pink bollworm</name>
    <name type="synonym">Depressaria gossypiella</name>
    <dbReference type="NCBI Taxonomy" id="13191"/>
    <lineage>
        <taxon>Eukaryota</taxon>
        <taxon>Metazoa</taxon>
        <taxon>Ecdysozoa</taxon>
        <taxon>Arthropoda</taxon>
        <taxon>Hexapoda</taxon>
        <taxon>Insecta</taxon>
        <taxon>Pterygota</taxon>
        <taxon>Neoptera</taxon>
        <taxon>Endopterygota</taxon>
        <taxon>Lepidoptera</taxon>
        <taxon>Glossata</taxon>
        <taxon>Ditrysia</taxon>
        <taxon>Gelechioidea</taxon>
        <taxon>Gelechiidae</taxon>
        <taxon>Apatetrinae</taxon>
        <taxon>Pectinophora</taxon>
    </lineage>
</organism>
<feature type="non-terminal residue" evidence="2">
    <location>
        <position position="1"/>
    </location>
</feature>
<dbReference type="OrthoDB" id="10252139at2759"/>
<sequence length="116" mass="13253">RSYALCVIYMHPTPRIRLIKENITEVSNEQHEAIPVEGFVSVYNSLDAEWMRAPCRYVNFIKSYYHIVSRKKTALVQRQNMLLAGVEALRRARSEVATLQAEAAKQEAALSDKQAT</sequence>
<gene>
    <name evidence="2" type="ORF">g.18570</name>
</gene>
<feature type="coiled-coil region" evidence="1">
    <location>
        <begin position="89"/>
        <end position="116"/>
    </location>
</feature>
<keyword evidence="1" id="KW-0175">Coiled coil</keyword>
<protein>
    <submittedName>
        <fullName evidence="2">Uncharacterized protein</fullName>
    </submittedName>
</protein>
<evidence type="ECO:0000256" key="1">
    <source>
        <dbReference type="SAM" id="Coils"/>
    </source>
</evidence>
<reference evidence="2" key="1">
    <citation type="submission" date="2015-09" db="EMBL/GenBank/DDBJ databases">
        <title>De novo assembly of Pectinophora gossypiella (Pink Bollworm) gut transcriptome.</title>
        <authorList>
            <person name="Tassone E.E."/>
        </authorList>
    </citation>
    <scope>NUCLEOTIDE SEQUENCE</scope>
</reference>
<dbReference type="EMBL" id="GDQN01001447">
    <property type="protein sequence ID" value="JAT89607.1"/>
    <property type="molecule type" value="Transcribed_RNA"/>
</dbReference>
<dbReference type="Gene3D" id="1.10.287.2610">
    <property type="match status" value="1"/>
</dbReference>
<dbReference type="AlphaFoldDB" id="A0A1E1WRR6"/>
<evidence type="ECO:0000313" key="2">
    <source>
        <dbReference type="EMBL" id="JAT89607.1"/>
    </source>
</evidence>
<proteinExistence type="predicted"/>